<accession>A0A4Q9DT18</accession>
<dbReference type="InterPro" id="IPR001119">
    <property type="entry name" value="SLH_dom"/>
</dbReference>
<feature type="domain" description="SLH" evidence="5">
    <location>
        <begin position="54"/>
        <end position="117"/>
    </location>
</feature>
<keyword evidence="7" id="KW-1185">Reference proteome</keyword>
<dbReference type="PROSITE" id="PS51272">
    <property type="entry name" value="SLH"/>
    <property type="match status" value="3"/>
</dbReference>
<gene>
    <name evidence="6" type="ORF">EYB31_13365</name>
</gene>
<reference evidence="6 7" key="1">
    <citation type="submission" date="2019-02" db="EMBL/GenBank/DDBJ databases">
        <title>Paenibacillus sp. nov., isolated from surface-sterilized tissue of Thalictrum simplex L.</title>
        <authorList>
            <person name="Tuo L."/>
        </authorList>
    </citation>
    <scope>NUCLEOTIDE SEQUENCE [LARGE SCALE GENOMIC DNA]</scope>
    <source>
        <strain evidence="6 7">N2SHLJ1</strain>
    </source>
</reference>
<evidence type="ECO:0000313" key="7">
    <source>
        <dbReference type="Proteomes" id="UP000293142"/>
    </source>
</evidence>
<dbReference type="PANTHER" id="PTHR45982">
    <property type="entry name" value="REGULATOR OF CHROMOSOME CONDENSATION"/>
    <property type="match status" value="1"/>
</dbReference>
<keyword evidence="1" id="KW-0344">Guanine-nucleotide releasing factor</keyword>
<feature type="region of interest" description="Disordered" evidence="3">
    <location>
        <begin position="454"/>
        <end position="484"/>
    </location>
</feature>
<dbReference type="Proteomes" id="UP000293142">
    <property type="component" value="Unassembled WGS sequence"/>
</dbReference>
<evidence type="ECO:0000256" key="1">
    <source>
        <dbReference type="ARBA" id="ARBA00022658"/>
    </source>
</evidence>
<evidence type="ECO:0000256" key="4">
    <source>
        <dbReference type="SAM" id="Phobius"/>
    </source>
</evidence>
<dbReference type="Pfam" id="PF23197">
    <property type="entry name" value="IG_AIR9"/>
    <property type="match status" value="4"/>
</dbReference>
<dbReference type="InterPro" id="IPR051553">
    <property type="entry name" value="Ran_GTPase-activating"/>
</dbReference>
<evidence type="ECO:0000256" key="3">
    <source>
        <dbReference type="SAM" id="MobiDB-lite"/>
    </source>
</evidence>
<dbReference type="InterPro" id="IPR056284">
    <property type="entry name" value="AIR9-like_A9"/>
</dbReference>
<keyword evidence="4" id="KW-1133">Transmembrane helix</keyword>
<evidence type="ECO:0000313" key="6">
    <source>
        <dbReference type="EMBL" id="TBL78492.1"/>
    </source>
</evidence>
<dbReference type="Pfam" id="PF00415">
    <property type="entry name" value="RCC1"/>
    <property type="match status" value="1"/>
</dbReference>
<feature type="compositionally biased region" description="Polar residues" evidence="3">
    <location>
        <begin position="454"/>
        <end position="473"/>
    </location>
</feature>
<dbReference type="OrthoDB" id="185675at2"/>
<feature type="domain" description="SLH" evidence="5">
    <location>
        <begin position="118"/>
        <end position="176"/>
    </location>
</feature>
<dbReference type="PROSITE" id="PS50012">
    <property type="entry name" value="RCC1_3"/>
    <property type="match status" value="5"/>
</dbReference>
<dbReference type="SUPFAM" id="SSF50985">
    <property type="entry name" value="RCC1/BLIP-II"/>
    <property type="match status" value="1"/>
</dbReference>
<evidence type="ECO:0000259" key="5">
    <source>
        <dbReference type="PROSITE" id="PS51272"/>
    </source>
</evidence>
<dbReference type="PANTHER" id="PTHR45982:SF1">
    <property type="entry name" value="REGULATOR OF CHROMOSOME CONDENSATION"/>
    <property type="match status" value="1"/>
</dbReference>
<protein>
    <recommendedName>
        <fullName evidence="5">SLH domain-containing protein</fullName>
    </recommendedName>
</protein>
<comment type="caution">
    <text evidence="6">The sequence shown here is derived from an EMBL/GenBank/DDBJ whole genome shotgun (WGS) entry which is preliminary data.</text>
</comment>
<dbReference type="InterPro" id="IPR058923">
    <property type="entry name" value="RCC1-like_dom"/>
</dbReference>
<dbReference type="Pfam" id="PF00395">
    <property type="entry name" value="SLH"/>
    <property type="match status" value="3"/>
</dbReference>
<feature type="transmembrane region" description="Helical" evidence="4">
    <location>
        <begin position="34"/>
        <end position="52"/>
    </location>
</feature>
<dbReference type="InterPro" id="IPR009091">
    <property type="entry name" value="RCC1/BLIP-II"/>
</dbReference>
<feature type="compositionally biased region" description="Low complexity" evidence="3">
    <location>
        <begin position="474"/>
        <end position="484"/>
    </location>
</feature>
<dbReference type="PRINTS" id="PR00633">
    <property type="entry name" value="RCCNDNSATION"/>
</dbReference>
<organism evidence="6 7">
    <name type="scientific">Paenibacillus thalictri</name>
    <dbReference type="NCBI Taxonomy" id="2527873"/>
    <lineage>
        <taxon>Bacteria</taxon>
        <taxon>Bacillati</taxon>
        <taxon>Bacillota</taxon>
        <taxon>Bacilli</taxon>
        <taxon>Bacillales</taxon>
        <taxon>Paenibacillaceae</taxon>
        <taxon>Paenibacillus</taxon>
    </lineage>
</organism>
<keyword evidence="4" id="KW-0812">Transmembrane</keyword>
<dbReference type="EMBL" id="SIRE01000009">
    <property type="protein sequence ID" value="TBL78492.1"/>
    <property type="molecule type" value="Genomic_DNA"/>
</dbReference>
<proteinExistence type="predicted"/>
<evidence type="ECO:0000256" key="2">
    <source>
        <dbReference type="ARBA" id="ARBA00022737"/>
    </source>
</evidence>
<feature type="domain" description="SLH" evidence="5">
    <location>
        <begin position="179"/>
        <end position="240"/>
    </location>
</feature>
<sequence length="1430" mass="149559">MAKNDVGFPPLGLDNEAFMTEKCWRRVVRKNQNCMVFVVIACLLCSYFGPVVQAKASDATDIHGHWAQNQISAWIDKGFVTGYEDGSFKPDSPITRAEFIVLVNRAFGFTAQTAISFHDVPSSSWAYADIAKAVQAGYITGYEDGTIGVNLPISRQEVAVIVSRLLKLNTAHAEGNAIIADAAGLASWSKDAINAVIAAKIMQGYSSDHTFKPTAFITRAEAVVTLGRAAEAQTQMQAHVVAFDQAGTYGPKEGVETVNQNVAVNAPGVTLRNMVINGDLLLGEGIGSGDAFLENVKVTGKVTVRGGGENSIHFNNSVLVDVVIDKQSGTGVVRIVSEGATTIALVIVNSPATLKNSSASGFGFGNVNVSSDLPAGSKVTLQGSFDTVNVSSIQAQVDLPEGSINTMSVSSASAGTSVNLSQSMTVNSLVLDAVVNILGKGTIVAATVNVPGSTFENPPSSIKTPESQPATTPSSSSSSGSSSSWVKYPPTASGVSISGTTAVGQTLTGIYTYSDPYSSAENGTTYQWYRSYDAQLANHTKIADATNLTYVLQSEDLGKYISFQVTPKNATLATTGAAVESAATTVVVKAPAAPVAKNVTISGTATEGQTLTGTYTYEDANGDVENGTTYQWYRSDDVQLTNHTKITGASNLTYVLQSEDVGKYISLEITPKNATVPTTGAAVESEATTVVVKAPTAPVAKNVTISGATTEGQTVTATYTYEDANGDTENGTTYQWYRSDNAQFTNHAKITGATSLTYLLQNEDVGKYISFEVTPKNATVPTTGTAVESAATTVVVKAPAAPAAKNVSISGTTAEGQTLTGAYTYEDVNGDAENGTTYQWYRSDNAQLTNHAKITGATSLTYLLQNEDVGKYISFEVTPKNATPPTTGAAVESAATTVVVKAPAAPIAKNVSISGTTTEGQTLTGTYTYEDANGDAENGTTYQWYRSDNTQYTNHTKITGATSLTYVLQSADVGKYISFEVTPKNATPPTTGAAVEQMASSKVRAMPNVQLDGSLSNHMPVINVSNIDSGNKVKVYDTDGVTLVGSGDATGTTLTILLDALSTGLHNIHLQITDATVSNNVYSNVLNYSVDPITITPVNQLSEGAGHMVVLDRNGQVYTWGANWGGQIGDGTMTTHPQRYPVPGLPQDIIAVQGAMSQTLALTSRGQVWRWGAGSANTPSVLSSLDHIVAISSEGGSKSLALKSDGTVWAWDDYGTPAKVTGLDHVIALQGRWAATYALKSDGTVWAWGINSHGELGDGTTTNRTEPVQVTGLPQIASIHMGNTHGLALTVTGTVYAWGSNDRGQIGDGTNTNRLVPVQVPGLSQIKMISAGDYNSFAQDVSGNIYSWGYNGNGQLGFGHSNDTNTPAVINGLTDVIAITGGGGNTTIALKVDGTVWTWGDGYNGMLGDGGNNSRSTPGVVAGFNLISPQ</sequence>
<name>A0A4Q9DT18_9BACL</name>
<dbReference type="Pfam" id="PF25390">
    <property type="entry name" value="WD40_RLD"/>
    <property type="match status" value="1"/>
</dbReference>
<dbReference type="Gene3D" id="2.130.10.30">
    <property type="entry name" value="Regulator of chromosome condensation 1/beta-lactamase-inhibitor protein II"/>
    <property type="match status" value="2"/>
</dbReference>
<keyword evidence="2" id="KW-0677">Repeat</keyword>
<keyword evidence="4" id="KW-0472">Membrane</keyword>
<dbReference type="InterPro" id="IPR000408">
    <property type="entry name" value="Reg_chr_condens"/>
</dbReference>
<dbReference type="Gene3D" id="2.60.40.2700">
    <property type="match status" value="5"/>
</dbReference>